<gene>
    <name evidence="3" type="ORF">RND71_040501</name>
</gene>
<evidence type="ECO:0000256" key="1">
    <source>
        <dbReference type="SAM" id="MobiDB-lite"/>
    </source>
</evidence>
<dbReference type="Proteomes" id="UP001291623">
    <property type="component" value="Unassembled WGS sequence"/>
</dbReference>
<organism evidence="3 4">
    <name type="scientific">Anisodus tanguticus</name>
    <dbReference type="NCBI Taxonomy" id="243964"/>
    <lineage>
        <taxon>Eukaryota</taxon>
        <taxon>Viridiplantae</taxon>
        <taxon>Streptophyta</taxon>
        <taxon>Embryophyta</taxon>
        <taxon>Tracheophyta</taxon>
        <taxon>Spermatophyta</taxon>
        <taxon>Magnoliopsida</taxon>
        <taxon>eudicotyledons</taxon>
        <taxon>Gunneridae</taxon>
        <taxon>Pentapetalae</taxon>
        <taxon>asterids</taxon>
        <taxon>lamiids</taxon>
        <taxon>Solanales</taxon>
        <taxon>Solanaceae</taxon>
        <taxon>Solanoideae</taxon>
        <taxon>Hyoscyameae</taxon>
        <taxon>Anisodus</taxon>
    </lineage>
</organism>
<proteinExistence type="predicted"/>
<evidence type="ECO:0000313" key="4">
    <source>
        <dbReference type="Proteomes" id="UP001291623"/>
    </source>
</evidence>
<keyword evidence="4" id="KW-1185">Reference proteome</keyword>
<sequence>MRRRFLINILLPLSFFPKNTAPTISRLWRSGIRFAFQGREDIRAVEKGERSSYGHKERIQHIEIKELVDLSHRDRINGTGHGIHGGRADLTARLNERN</sequence>
<dbReference type="EMBL" id="JAVYJV010000023">
    <property type="protein sequence ID" value="KAK4339039.1"/>
    <property type="molecule type" value="Genomic_DNA"/>
</dbReference>
<feature type="signal peptide" evidence="2">
    <location>
        <begin position="1"/>
        <end position="21"/>
    </location>
</feature>
<evidence type="ECO:0008006" key="5">
    <source>
        <dbReference type="Google" id="ProtNLM"/>
    </source>
</evidence>
<keyword evidence="2" id="KW-0732">Signal</keyword>
<protein>
    <recommendedName>
        <fullName evidence="5">Secreted protein</fullName>
    </recommendedName>
</protein>
<feature type="chain" id="PRO_5042071330" description="Secreted protein" evidence="2">
    <location>
        <begin position="22"/>
        <end position="98"/>
    </location>
</feature>
<dbReference type="AlphaFoldDB" id="A0AAE1UVU5"/>
<name>A0AAE1UVU5_9SOLA</name>
<reference evidence="3" key="1">
    <citation type="submission" date="2023-12" db="EMBL/GenBank/DDBJ databases">
        <title>Genome assembly of Anisodus tanguticus.</title>
        <authorList>
            <person name="Wang Y.-J."/>
        </authorList>
    </citation>
    <scope>NUCLEOTIDE SEQUENCE</scope>
    <source>
        <strain evidence="3">KB-2021</strain>
        <tissue evidence="3">Leaf</tissue>
    </source>
</reference>
<feature type="region of interest" description="Disordered" evidence="1">
    <location>
        <begin position="77"/>
        <end position="98"/>
    </location>
</feature>
<accession>A0AAE1UVU5</accession>
<evidence type="ECO:0000256" key="2">
    <source>
        <dbReference type="SAM" id="SignalP"/>
    </source>
</evidence>
<comment type="caution">
    <text evidence="3">The sequence shown here is derived from an EMBL/GenBank/DDBJ whole genome shotgun (WGS) entry which is preliminary data.</text>
</comment>
<evidence type="ECO:0000313" key="3">
    <source>
        <dbReference type="EMBL" id="KAK4339039.1"/>
    </source>
</evidence>